<organism evidence="14 15">
    <name type="scientific">Tumebacillus algifaecis</name>
    <dbReference type="NCBI Taxonomy" id="1214604"/>
    <lineage>
        <taxon>Bacteria</taxon>
        <taxon>Bacillati</taxon>
        <taxon>Bacillota</taxon>
        <taxon>Bacilli</taxon>
        <taxon>Bacillales</taxon>
        <taxon>Alicyclobacillaceae</taxon>
        <taxon>Tumebacillus</taxon>
    </lineage>
</organism>
<evidence type="ECO:0000313" key="15">
    <source>
        <dbReference type="Proteomes" id="UP000214688"/>
    </source>
</evidence>
<keyword evidence="6 9" id="KW-0119">Carbohydrate metabolism</keyword>
<dbReference type="InterPro" id="IPR011059">
    <property type="entry name" value="Metal-dep_hydrolase_composite"/>
</dbReference>
<dbReference type="InterPro" id="IPR032466">
    <property type="entry name" value="Metal_Hydrolase"/>
</dbReference>
<evidence type="ECO:0000256" key="12">
    <source>
        <dbReference type="PIRSR" id="PIRSR038994-3"/>
    </source>
</evidence>
<dbReference type="CDD" id="cd00854">
    <property type="entry name" value="NagA"/>
    <property type="match status" value="1"/>
</dbReference>
<keyword evidence="15" id="KW-1185">Reference proteome</keyword>
<dbReference type="GO" id="GO:0008448">
    <property type="term" value="F:N-acetylglucosamine-6-phosphate deacetylase activity"/>
    <property type="evidence" value="ECO:0007669"/>
    <property type="project" value="UniProtKB-EC"/>
</dbReference>
<dbReference type="SUPFAM" id="SSF51338">
    <property type="entry name" value="Composite domain of metallo-dependent hydrolases"/>
    <property type="match status" value="1"/>
</dbReference>
<feature type="binding site" evidence="12">
    <location>
        <position position="193"/>
    </location>
    <ligand>
        <name>Zn(2+)</name>
        <dbReference type="ChEBI" id="CHEBI:29105"/>
    </ligand>
</feature>
<comment type="cofactor">
    <cofactor evidence="12">
        <name>a divalent metal cation</name>
        <dbReference type="ChEBI" id="CHEBI:60240"/>
    </cofactor>
    <text evidence="12">Binds 1 divalent metal cation per subunit.</text>
</comment>
<feature type="domain" description="Amidohydrolase-related" evidence="13">
    <location>
        <begin position="48"/>
        <end position="370"/>
    </location>
</feature>
<dbReference type="EMBL" id="CP022657">
    <property type="protein sequence ID" value="ASS75332.1"/>
    <property type="molecule type" value="Genomic_DNA"/>
</dbReference>
<gene>
    <name evidence="14" type="primary">nagA</name>
    <name evidence="14" type="ORF">CIG75_10245</name>
</gene>
<dbReference type="SUPFAM" id="SSF51556">
    <property type="entry name" value="Metallo-dependent hydrolases"/>
    <property type="match status" value="1"/>
</dbReference>
<evidence type="ECO:0000256" key="1">
    <source>
        <dbReference type="ARBA" id="ARBA00010716"/>
    </source>
</evidence>
<dbReference type="PANTHER" id="PTHR11113">
    <property type="entry name" value="N-ACETYLGLUCOSAMINE-6-PHOSPHATE DEACETYLASE"/>
    <property type="match status" value="1"/>
</dbReference>
<evidence type="ECO:0000256" key="3">
    <source>
        <dbReference type="ARBA" id="ARBA00018029"/>
    </source>
</evidence>
<keyword evidence="5 9" id="KW-0378">Hydrolase</keyword>
<dbReference type="GO" id="GO:0046872">
    <property type="term" value="F:metal ion binding"/>
    <property type="evidence" value="ECO:0007669"/>
    <property type="project" value="UniProtKB-KW"/>
</dbReference>
<evidence type="ECO:0000256" key="8">
    <source>
        <dbReference type="ARBA" id="ARBA00060590"/>
    </source>
</evidence>
<comment type="similarity">
    <text evidence="1 9">Belongs to the metallo-dependent hydrolases superfamily. NagA family.</text>
</comment>
<evidence type="ECO:0000256" key="2">
    <source>
        <dbReference type="ARBA" id="ARBA00011899"/>
    </source>
</evidence>
<name>A0A223D148_9BACL</name>
<keyword evidence="4 12" id="KW-0479">Metal-binding</keyword>
<dbReference type="InterPro" id="IPR003764">
    <property type="entry name" value="GlcNAc_6-P_deAcase"/>
</dbReference>
<dbReference type="Proteomes" id="UP000214688">
    <property type="component" value="Chromosome"/>
</dbReference>
<evidence type="ECO:0000259" key="13">
    <source>
        <dbReference type="Pfam" id="PF01979"/>
    </source>
</evidence>
<feature type="binding site" evidence="11">
    <location>
        <position position="249"/>
    </location>
    <ligand>
        <name>substrate</name>
    </ligand>
</feature>
<dbReference type="KEGG" id="tab:CIG75_10245"/>
<evidence type="ECO:0000256" key="10">
    <source>
        <dbReference type="PIRSR" id="PIRSR038994-1"/>
    </source>
</evidence>
<feature type="binding site" evidence="11">
    <location>
        <begin position="217"/>
        <end position="218"/>
    </location>
    <ligand>
        <name>substrate</name>
    </ligand>
</feature>
<dbReference type="FunFam" id="3.20.20.140:FF:000004">
    <property type="entry name" value="N-acetylglucosamine-6-phosphate deacetylase"/>
    <property type="match status" value="1"/>
</dbReference>
<dbReference type="Gene3D" id="2.30.40.10">
    <property type="entry name" value="Urease, subunit C, domain 1"/>
    <property type="match status" value="1"/>
</dbReference>
<comment type="pathway">
    <text evidence="8">Amino-sugar metabolism; N-acetylneuraminate degradation; D-fructose 6-phosphate from N-acetylneuraminate: step 4/5.</text>
</comment>
<dbReference type="GO" id="GO:0006046">
    <property type="term" value="P:N-acetylglucosamine catabolic process"/>
    <property type="evidence" value="ECO:0007669"/>
    <property type="project" value="TreeGrafter"/>
</dbReference>
<evidence type="ECO:0000256" key="6">
    <source>
        <dbReference type="ARBA" id="ARBA00023277"/>
    </source>
</evidence>
<evidence type="ECO:0000256" key="9">
    <source>
        <dbReference type="PIRNR" id="PIRNR038994"/>
    </source>
</evidence>
<protein>
    <recommendedName>
        <fullName evidence="3">N-acetylglucosamine-6-phosphate deacetylase</fullName>
        <ecNumber evidence="2">3.5.1.25</ecNumber>
    </recommendedName>
</protein>
<accession>A0A223D148</accession>
<dbReference type="OrthoDB" id="9776488at2"/>
<dbReference type="EC" id="3.5.1.25" evidence="2"/>
<dbReference type="PANTHER" id="PTHR11113:SF14">
    <property type="entry name" value="N-ACETYLGLUCOSAMINE-6-PHOSPHATE DEACETYLASE"/>
    <property type="match status" value="1"/>
</dbReference>
<comment type="catalytic activity">
    <reaction evidence="7">
        <text>N-acetyl-D-glucosamine 6-phosphate + H2O = D-glucosamine 6-phosphate + acetate</text>
        <dbReference type="Rhea" id="RHEA:22936"/>
        <dbReference type="ChEBI" id="CHEBI:15377"/>
        <dbReference type="ChEBI" id="CHEBI:30089"/>
        <dbReference type="ChEBI" id="CHEBI:57513"/>
        <dbReference type="ChEBI" id="CHEBI:58725"/>
        <dbReference type="EC" id="3.5.1.25"/>
    </reaction>
</comment>
<proteinExistence type="inferred from homology"/>
<feature type="binding site" evidence="12">
    <location>
        <position position="127"/>
    </location>
    <ligand>
        <name>Zn(2+)</name>
        <dbReference type="ChEBI" id="CHEBI:29105"/>
    </ligand>
</feature>
<feature type="binding site" evidence="12">
    <location>
        <position position="214"/>
    </location>
    <ligand>
        <name>Zn(2+)</name>
        <dbReference type="ChEBI" id="CHEBI:29105"/>
    </ligand>
</feature>
<evidence type="ECO:0000313" key="14">
    <source>
        <dbReference type="EMBL" id="ASS75332.1"/>
    </source>
</evidence>
<reference evidence="14 15" key="1">
    <citation type="journal article" date="2015" name="Int. J. Syst. Evol. Microbiol.">
        <title>Tumebacillus algifaecis sp. nov., isolated from decomposing algal scum.</title>
        <authorList>
            <person name="Wu Y.F."/>
            <person name="Zhang B."/>
            <person name="Xing P."/>
            <person name="Wu Q.L."/>
            <person name="Liu S.J."/>
        </authorList>
    </citation>
    <scope>NUCLEOTIDE SEQUENCE [LARGE SCALE GENOMIC DNA]</scope>
    <source>
        <strain evidence="14 15">THMBR28</strain>
    </source>
</reference>
<dbReference type="PIRSF" id="PIRSF038994">
    <property type="entry name" value="NagA"/>
    <property type="match status" value="1"/>
</dbReference>
<sequence length="384" mass="40738">MSDLIVQGKLVCDDGVLENGILICEQGKIVYAGPSRGEIPDVVCTTGYLVPGYVDIHIHGANGYDVMDGTADALRGVAKSLASYGVTSFLATTLTASIDQLVLVLDACKRCADDTFDGAELLGVHLEGPWINSKHKGAQNADHVIGPTIEDAKTLLSAGGGLVKLVTMAPENQHADAVIAYLSEQGVKASVGHSDATYEQVKAAIPHGLSHVTHCYNAMRGLHHREPGVVGAAMYHDELTAELIADGIHVHPVAMSILYRLKQSDRLVLVSDSMRAVGMEDGRYDLGGLSVYMQNGEARLADGTLAGSTLTLEKAVQNMVTLCGVPLAEAVKMASATPARVIGAGENKGRLQAGYDADFLYLDEELRVVTTYRAGQNIYERHSG</sequence>
<dbReference type="InterPro" id="IPR006680">
    <property type="entry name" value="Amidohydro-rel"/>
</dbReference>
<feature type="binding site" evidence="11">
    <location>
        <position position="225"/>
    </location>
    <ligand>
        <name>substrate</name>
    </ligand>
</feature>
<dbReference type="AlphaFoldDB" id="A0A223D148"/>
<feature type="active site" description="Proton donor/acceptor" evidence="10">
    <location>
        <position position="272"/>
    </location>
</feature>
<feature type="binding site" evidence="11">
    <location>
        <begin position="305"/>
        <end position="307"/>
    </location>
    <ligand>
        <name>substrate</name>
    </ligand>
</feature>
<evidence type="ECO:0000256" key="7">
    <source>
        <dbReference type="ARBA" id="ARBA00047647"/>
    </source>
</evidence>
<evidence type="ECO:0000256" key="4">
    <source>
        <dbReference type="ARBA" id="ARBA00022723"/>
    </source>
</evidence>
<dbReference type="RefSeq" id="WP_094236580.1">
    <property type="nucleotide sequence ID" value="NZ_CP022657.1"/>
</dbReference>
<dbReference type="Gene3D" id="3.20.20.140">
    <property type="entry name" value="Metal-dependent hydrolases"/>
    <property type="match status" value="1"/>
</dbReference>
<evidence type="ECO:0000256" key="11">
    <source>
        <dbReference type="PIRSR" id="PIRSR038994-2"/>
    </source>
</evidence>
<dbReference type="NCBIfam" id="TIGR00221">
    <property type="entry name" value="nagA"/>
    <property type="match status" value="1"/>
</dbReference>
<dbReference type="Pfam" id="PF01979">
    <property type="entry name" value="Amidohydro_1"/>
    <property type="match status" value="1"/>
</dbReference>
<feature type="binding site" evidence="11">
    <location>
        <position position="138"/>
    </location>
    <ligand>
        <name>substrate</name>
    </ligand>
</feature>
<evidence type="ECO:0000256" key="5">
    <source>
        <dbReference type="ARBA" id="ARBA00022801"/>
    </source>
</evidence>